<accession>A0A0N0V857</accession>
<evidence type="ECO:0000313" key="1">
    <source>
        <dbReference type="EMBL" id="KPA45155.1"/>
    </source>
</evidence>
<dbReference type="Proteomes" id="UP000037904">
    <property type="component" value="Unassembled WGS sequence"/>
</dbReference>
<dbReference type="OrthoDB" id="4967419at2759"/>
<comment type="caution">
    <text evidence="1">The sequence shown here is derived from an EMBL/GenBank/DDBJ whole genome shotgun (WGS) entry which is preliminary data.</text>
</comment>
<proteinExistence type="predicted"/>
<sequence>MLSSSLRSKIRSILGRKPLPLGPAHPDSYPLYITSDLVSAAMNAIIDKRTVWPKDPQYQIEVVMVNMPFQHCPSHIADAMPPDCGGRHPYVVAIAKARFQRTPANPGGELAEIAMVEWKEMAVTFSLAPREFVTVVPLNNVVHKNQGTE</sequence>
<organism evidence="1 2">
    <name type="scientific">Fusarium langsethiae</name>
    <dbReference type="NCBI Taxonomy" id="179993"/>
    <lineage>
        <taxon>Eukaryota</taxon>
        <taxon>Fungi</taxon>
        <taxon>Dikarya</taxon>
        <taxon>Ascomycota</taxon>
        <taxon>Pezizomycotina</taxon>
        <taxon>Sordariomycetes</taxon>
        <taxon>Hypocreomycetidae</taxon>
        <taxon>Hypocreales</taxon>
        <taxon>Nectriaceae</taxon>
        <taxon>Fusarium</taxon>
    </lineage>
</organism>
<dbReference type="EMBL" id="JXCE01000017">
    <property type="protein sequence ID" value="KPA45155.1"/>
    <property type="molecule type" value="Genomic_DNA"/>
</dbReference>
<evidence type="ECO:0000313" key="2">
    <source>
        <dbReference type="Proteomes" id="UP000037904"/>
    </source>
</evidence>
<keyword evidence="2" id="KW-1185">Reference proteome</keyword>
<name>A0A0N0V857_FUSLA</name>
<gene>
    <name evidence="1" type="ORF">FLAG1_01982</name>
</gene>
<protein>
    <submittedName>
        <fullName evidence="1">Uncharacterized protein</fullName>
    </submittedName>
</protein>
<reference evidence="1 2" key="1">
    <citation type="submission" date="2015-04" db="EMBL/GenBank/DDBJ databases">
        <title>The draft genome sequence of Fusarium langsethiae, a T-2/HT-2 mycotoxin producer.</title>
        <authorList>
            <person name="Lysoe E."/>
            <person name="Divon H.H."/>
            <person name="Terzi V."/>
            <person name="Orru L."/>
            <person name="Lamontanara A."/>
            <person name="Kolseth A.-K."/>
            <person name="Frandsen R.J."/>
            <person name="Nielsen K."/>
            <person name="Thrane U."/>
        </authorList>
    </citation>
    <scope>NUCLEOTIDE SEQUENCE [LARGE SCALE GENOMIC DNA]</scope>
    <source>
        <strain evidence="1 2">Fl201059</strain>
    </source>
</reference>
<dbReference type="AlphaFoldDB" id="A0A0N0V857"/>